<dbReference type="Proteomes" id="UP000245202">
    <property type="component" value="Unassembled WGS sequence"/>
</dbReference>
<dbReference type="InterPro" id="IPR017395">
    <property type="entry name" value="Chlorophyllase-like"/>
</dbReference>
<dbReference type="AlphaFoldDB" id="A0A2R5F228"/>
<gene>
    <name evidence="2" type="ORF">PAT3040_07030</name>
</gene>
<keyword evidence="1" id="KW-1133">Transmembrane helix</keyword>
<feature type="transmembrane region" description="Helical" evidence="1">
    <location>
        <begin position="125"/>
        <end position="147"/>
    </location>
</feature>
<dbReference type="Gene3D" id="3.40.50.1820">
    <property type="entry name" value="alpha/beta hydrolase"/>
    <property type="match status" value="1"/>
</dbReference>
<feature type="transmembrane region" description="Helical" evidence="1">
    <location>
        <begin position="102"/>
        <end position="119"/>
    </location>
</feature>
<keyword evidence="1" id="KW-0812">Transmembrane</keyword>
<dbReference type="PANTHER" id="PTHR33428:SF2">
    <property type="entry name" value="CHLOROPHYLLASE-2"/>
    <property type="match status" value="1"/>
</dbReference>
<sequence>MLGEQDEKQLPESRLKIAWRWMRSRYKLRLSRDNRLTYYATGSMALLGTAAMSLAAKGMPTGLGTWLDQLLFLTANGIGMIAAAILLPILFALAYIPLPRRLLSIVLYVGVEVYCILYYSDLELVPSFILGSAFSLMGVLLGLALGWLRLSGFRLSGKLFAWMLAAAILGCVQLLPGFPWPIELPRLTTAGDELSGTIDGAESVILPSSKTTLANPSLPGTYEVLRFSYGSGTDKHREVFGDKTDIRSEGVDASSYITVWPKLKTAFWGFDEASLPLNGRVWMPQGDGPFPLVLMVHGNHLMEYFSDAGYEYLGELLASRGMIAVSVDANFFNFSVWSSLPNDDMKMRAWLMLQHLSYLKDLDKQEKGILADRIDWNSVALIGHSRGGQAVAMAADAKRWFAEDDVLQKLEDVNIKSVIAIAPTDKGIDDESAHLTDVNYLTIQGARDGDVNNFYGDRQYNRISFSDNEGLFKAGLYLSNANHSQFNTDWGRMDERLPGGLFLNSEGLMAGEDQRQVAKVFISAFLEATLFGRSEYQALFQDYRIGRDWLPRSTRYMNRYESSGTLIIEDFESSSPIIRGTMMEGLEASEESVKDRDGNGRGTTGLLMEWSEPEASYTFEFRPNSAAKLHDYADGSLMFSLANSEWQLSRDQKLPPLPKLELEARDREGKVWTMRLEERIPVQPPFYTSFMVFGPLERTVKDNKYKESAEAVFQSFIIPLNQFKAEDESGKLILPEQLDSLTFKLMTDSGRIMIDDIGLMKQGGTYVEYQSTP</sequence>
<reference evidence="2 3" key="1">
    <citation type="submission" date="2017-08" db="EMBL/GenBank/DDBJ databases">
        <title>Substantial Increase in Enzyme Production by Combined Drug-Resistance Mutations in Paenibacillus agaridevorans.</title>
        <authorList>
            <person name="Tanaka Y."/>
            <person name="Funane K."/>
            <person name="Hosaka T."/>
            <person name="Shiwa Y."/>
            <person name="Fujita N."/>
            <person name="Miyazaki T."/>
            <person name="Yoshikawa H."/>
            <person name="Murakami K."/>
            <person name="Kasahara K."/>
            <person name="Inaoka T."/>
            <person name="Hiraga Y."/>
            <person name="Ochi K."/>
        </authorList>
    </citation>
    <scope>NUCLEOTIDE SEQUENCE [LARGE SCALE GENOMIC DNA]</scope>
    <source>
        <strain evidence="2 3">T-3040</strain>
    </source>
</reference>
<dbReference type="InterPro" id="IPR029058">
    <property type="entry name" value="AB_hydrolase_fold"/>
</dbReference>
<name>A0A2R5F228_9BACL</name>
<keyword evidence="3" id="KW-1185">Reference proteome</keyword>
<dbReference type="Pfam" id="PF07224">
    <property type="entry name" value="Chlorophyllase"/>
    <property type="match status" value="1"/>
</dbReference>
<feature type="transmembrane region" description="Helical" evidence="1">
    <location>
        <begin position="36"/>
        <end position="58"/>
    </location>
</feature>
<dbReference type="EMBL" id="BDQX01000458">
    <property type="protein sequence ID" value="GBG12169.1"/>
    <property type="molecule type" value="Genomic_DNA"/>
</dbReference>
<keyword evidence="1" id="KW-0472">Membrane</keyword>
<evidence type="ECO:0000313" key="3">
    <source>
        <dbReference type="Proteomes" id="UP000245202"/>
    </source>
</evidence>
<comment type="caution">
    <text evidence="2">The sequence shown here is derived from an EMBL/GenBank/DDBJ whole genome shotgun (WGS) entry which is preliminary data.</text>
</comment>
<dbReference type="SUPFAM" id="SSF53474">
    <property type="entry name" value="alpha/beta-Hydrolases"/>
    <property type="match status" value="1"/>
</dbReference>
<organism evidence="2 3">
    <name type="scientific">Paenibacillus agaridevorans</name>
    <dbReference type="NCBI Taxonomy" id="171404"/>
    <lineage>
        <taxon>Bacteria</taxon>
        <taxon>Bacillati</taxon>
        <taxon>Bacillota</taxon>
        <taxon>Bacilli</taxon>
        <taxon>Bacillales</taxon>
        <taxon>Paenibacillaceae</taxon>
        <taxon>Paenibacillus</taxon>
    </lineage>
</organism>
<feature type="transmembrane region" description="Helical" evidence="1">
    <location>
        <begin position="159"/>
        <end position="180"/>
    </location>
</feature>
<dbReference type="GO" id="GO:0047746">
    <property type="term" value="F:chlorophyllase activity"/>
    <property type="evidence" value="ECO:0007669"/>
    <property type="project" value="TreeGrafter"/>
</dbReference>
<protein>
    <submittedName>
        <fullName evidence="2">MFS transporter</fullName>
    </submittedName>
</protein>
<feature type="transmembrane region" description="Helical" evidence="1">
    <location>
        <begin position="70"/>
        <end position="95"/>
    </location>
</feature>
<evidence type="ECO:0000313" key="2">
    <source>
        <dbReference type="EMBL" id="GBG12169.1"/>
    </source>
</evidence>
<dbReference type="GO" id="GO:0015996">
    <property type="term" value="P:chlorophyll catabolic process"/>
    <property type="evidence" value="ECO:0007669"/>
    <property type="project" value="TreeGrafter"/>
</dbReference>
<accession>A0A2R5F228</accession>
<dbReference type="PANTHER" id="PTHR33428">
    <property type="entry name" value="CHLOROPHYLLASE-2, CHLOROPLASTIC"/>
    <property type="match status" value="1"/>
</dbReference>
<evidence type="ECO:0000256" key="1">
    <source>
        <dbReference type="SAM" id="Phobius"/>
    </source>
</evidence>
<proteinExistence type="predicted"/>